<reference evidence="1" key="1">
    <citation type="submission" date="2014-11" db="EMBL/GenBank/DDBJ databases">
        <authorList>
            <person name="Amaro Gonzalez C."/>
        </authorList>
    </citation>
    <scope>NUCLEOTIDE SEQUENCE</scope>
</reference>
<evidence type="ECO:0000313" key="1">
    <source>
        <dbReference type="EMBL" id="JAI01354.1"/>
    </source>
</evidence>
<dbReference type="AlphaFoldDB" id="A0A0E9XI46"/>
<name>A0A0E9XI46_ANGAN</name>
<organism evidence="1">
    <name type="scientific">Anguilla anguilla</name>
    <name type="common">European freshwater eel</name>
    <name type="synonym">Muraena anguilla</name>
    <dbReference type="NCBI Taxonomy" id="7936"/>
    <lineage>
        <taxon>Eukaryota</taxon>
        <taxon>Metazoa</taxon>
        <taxon>Chordata</taxon>
        <taxon>Craniata</taxon>
        <taxon>Vertebrata</taxon>
        <taxon>Euteleostomi</taxon>
        <taxon>Actinopterygii</taxon>
        <taxon>Neopterygii</taxon>
        <taxon>Teleostei</taxon>
        <taxon>Anguilliformes</taxon>
        <taxon>Anguillidae</taxon>
        <taxon>Anguilla</taxon>
    </lineage>
</organism>
<dbReference type="EMBL" id="GBXM01007224">
    <property type="protein sequence ID" value="JAI01354.1"/>
    <property type="molecule type" value="Transcribed_RNA"/>
</dbReference>
<sequence>MSQPRARVLISLTSPIYWRPWTYAQPADHISHYGNLEIYCHNICEK</sequence>
<reference evidence="1" key="2">
    <citation type="journal article" date="2015" name="Fish Shellfish Immunol.">
        <title>Early steps in the European eel (Anguilla anguilla)-Vibrio vulnificus interaction in the gills: Role of the RtxA13 toxin.</title>
        <authorList>
            <person name="Callol A."/>
            <person name="Pajuelo D."/>
            <person name="Ebbesson L."/>
            <person name="Teles M."/>
            <person name="MacKenzie S."/>
            <person name="Amaro C."/>
        </authorList>
    </citation>
    <scope>NUCLEOTIDE SEQUENCE</scope>
</reference>
<accession>A0A0E9XI46</accession>
<protein>
    <submittedName>
        <fullName evidence="1">Uncharacterized protein</fullName>
    </submittedName>
</protein>
<proteinExistence type="predicted"/>